<evidence type="ECO:0000313" key="1">
    <source>
        <dbReference type="EMBL" id="AAM29237.1"/>
    </source>
</evidence>
<name>Q8MZD4_DROME</name>
<sequence length="70" mass="7454">MNGAKSACVTFALLPGNWSMVPIDDTCYLGVHQDGKLIWRAHIKVPARGTKPGLALAVEQTAALNLSPTH</sequence>
<reference evidence="1" key="1">
    <citation type="submission" date="2002-05" db="EMBL/GenBank/DDBJ databases">
        <authorList>
            <person name="Stapleton M."/>
            <person name="Brokstein P."/>
            <person name="Hong L."/>
            <person name="Agbayani A."/>
            <person name="Carlson J."/>
            <person name="Champe M."/>
            <person name="Chavez C."/>
            <person name="Dorsett V."/>
            <person name="Dresnek D."/>
            <person name="Farfan D."/>
            <person name="Frise E."/>
            <person name="George R."/>
            <person name="Gonzalez M."/>
            <person name="Guarin H."/>
            <person name="Kronmiller B."/>
            <person name="Li P."/>
            <person name="Liao G."/>
            <person name="Miranda A."/>
            <person name="Mungall C.J."/>
            <person name="Nunoo J."/>
            <person name="Pacleb J."/>
            <person name="Paragas V."/>
            <person name="Park S."/>
            <person name="Patel S."/>
            <person name="Phouanenavong S."/>
            <person name="Wan K."/>
            <person name="Yu C."/>
            <person name="Lewis S.E."/>
            <person name="Rubin G.M."/>
            <person name="Celniker S."/>
        </authorList>
    </citation>
    <scope>NUCLEOTIDE SEQUENCE</scope>
</reference>
<dbReference type="AlphaFoldDB" id="Q8MZD4"/>
<protein>
    <submittedName>
        <fullName evidence="1">AT11392p</fullName>
    </submittedName>
</protein>
<organism evidence="1">
    <name type="scientific">Drosophila melanogaster</name>
    <name type="common">Fruit fly</name>
    <dbReference type="NCBI Taxonomy" id="7227"/>
    <lineage>
        <taxon>Eukaryota</taxon>
        <taxon>Metazoa</taxon>
        <taxon>Ecdysozoa</taxon>
        <taxon>Arthropoda</taxon>
        <taxon>Hexapoda</taxon>
        <taxon>Insecta</taxon>
        <taxon>Pterygota</taxon>
        <taxon>Neoptera</taxon>
        <taxon>Endopterygota</taxon>
        <taxon>Diptera</taxon>
        <taxon>Brachycera</taxon>
        <taxon>Muscomorpha</taxon>
        <taxon>Ephydroidea</taxon>
        <taxon>Drosophilidae</taxon>
        <taxon>Drosophila</taxon>
        <taxon>Sophophora</taxon>
    </lineage>
</organism>
<proteinExistence type="evidence at transcript level"/>
<accession>Q8MZD4</accession>
<dbReference type="EMBL" id="AY113232">
    <property type="protein sequence ID" value="AAM29237.1"/>
    <property type="molecule type" value="mRNA"/>
</dbReference>